<keyword evidence="2" id="KW-1133">Transmembrane helix</keyword>
<proteinExistence type="predicted"/>
<keyword evidence="4" id="KW-1185">Reference proteome</keyword>
<evidence type="ECO:0000313" key="4">
    <source>
        <dbReference type="Proteomes" id="UP000266841"/>
    </source>
</evidence>
<protein>
    <submittedName>
        <fullName evidence="3">Uncharacterized protein</fullName>
    </submittedName>
</protein>
<dbReference type="EMBL" id="AGNL01045338">
    <property type="protein sequence ID" value="EJK48879.1"/>
    <property type="molecule type" value="Genomic_DNA"/>
</dbReference>
<keyword evidence="2" id="KW-0812">Transmembrane</keyword>
<feature type="compositionally biased region" description="Polar residues" evidence="1">
    <location>
        <begin position="60"/>
        <end position="70"/>
    </location>
</feature>
<evidence type="ECO:0000313" key="3">
    <source>
        <dbReference type="EMBL" id="EJK48879.1"/>
    </source>
</evidence>
<comment type="caution">
    <text evidence="3">The sequence shown here is derived from an EMBL/GenBank/DDBJ whole genome shotgun (WGS) entry which is preliminary data.</text>
</comment>
<accession>K0R9G7</accession>
<dbReference type="Proteomes" id="UP000266841">
    <property type="component" value="Unassembled WGS sequence"/>
</dbReference>
<dbReference type="eggNOG" id="ENOG502T2SM">
    <property type="taxonomic scope" value="Eukaryota"/>
</dbReference>
<sequence length="431" mass="47108">MMEGSAKVTMTQAVFRHYKILETLESLEWLRWLDWAVRPGKGPGGGGRSATDGRGHGLSRTCSDLLNTNEESQHLATPHPAARPGTMKRQASAVNNAPPSGSVSIAYGHHHDHPLLDGPVKLLKSLSAALDKVMTGNDPDERERDEEVLCFCFPCVSFGSSNAGRAAVRTCFVFLFPLLLLGMFLVNDVGRVVIRSMKLRTEIHDVGSHVKAPNLVNKVSLRRKMVHKFPGYKREIKKKGAGTSVQMVRSAKSVIISSNSTQAMSADKPGATVLNVGKKFVSSRMAGACGTDENGDVIAPPIYAFGASSGGAIIAKLASKMEEEPEKYRPFIFSAINVQIYAPSEQWDWNTPTIFTGRCEISSSLQILLANFDSRLACLPVMQGDDLTKNRVKDRVKAKFQGGPFRVIETSGQKAITPFHFRELYFDDLVG</sequence>
<feature type="transmembrane region" description="Helical" evidence="2">
    <location>
        <begin position="172"/>
        <end position="194"/>
    </location>
</feature>
<organism evidence="3 4">
    <name type="scientific">Thalassiosira oceanica</name>
    <name type="common">Marine diatom</name>
    <dbReference type="NCBI Taxonomy" id="159749"/>
    <lineage>
        <taxon>Eukaryota</taxon>
        <taxon>Sar</taxon>
        <taxon>Stramenopiles</taxon>
        <taxon>Ochrophyta</taxon>
        <taxon>Bacillariophyta</taxon>
        <taxon>Coscinodiscophyceae</taxon>
        <taxon>Thalassiosirophycidae</taxon>
        <taxon>Thalassiosirales</taxon>
        <taxon>Thalassiosiraceae</taxon>
        <taxon>Thalassiosira</taxon>
    </lineage>
</organism>
<reference evidence="3 4" key="1">
    <citation type="journal article" date="2012" name="Genome Biol.">
        <title>Genome and low-iron response of an oceanic diatom adapted to chronic iron limitation.</title>
        <authorList>
            <person name="Lommer M."/>
            <person name="Specht M."/>
            <person name="Roy A.S."/>
            <person name="Kraemer L."/>
            <person name="Andreson R."/>
            <person name="Gutowska M.A."/>
            <person name="Wolf J."/>
            <person name="Bergner S.V."/>
            <person name="Schilhabel M.B."/>
            <person name="Klostermeier U.C."/>
            <person name="Beiko R.G."/>
            <person name="Rosenstiel P."/>
            <person name="Hippler M."/>
            <person name="Laroche J."/>
        </authorList>
    </citation>
    <scope>NUCLEOTIDE SEQUENCE [LARGE SCALE GENOMIC DNA]</scope>
    <source>
        <strain evidence="3 4">CCMP1005</strain>
    </source>
</reference>
<dbReference type="AlphaFoldDB" id="K0R9G7"/>
<feature type="region of interest" description="Disordered" evidence="1">
    <location>
        <begin position="40"/>
        <end position="97"/>
    </location>
</feature>
<name>K0R9G7_THAOC</name>
<gene>
    <name evidence="3" type="ORF">THAOC_32291</name>
</gene>
<evidence type="ECO:0000256" key="2">
    <source>
        <dbReference type="SAM" id="Phobius"/>
    </source>
</evidence>
<evidence type="ECO:0000256" key="1">
    <source>
        <dbReference type="SAM" id="MobiDB-lite"/>
    </source>
</evidence>
<keyword evidence="2" id="KW-0472">Membrane</keyword>